<dbReference type="GeneID" id="26632201"/>
<dbReference type="OrthoDB" id="15708at10239"/>
<dbReference type="Proteomes" id="UP000201697">
    <property type="component" value="Segment"/>
</dbReference>
<evidence type="ECO:0000313" key="2">
    <source>
        <dbReference type="Proteomes" id="UP000201697"/>
    </source>
</evidence>
<keyword evidence="2" id="KW-1185">Reference proteome</keyword>
<organism evidence="1 2">
    <name type="scientific">Mycobacterium phage Archie</name>
    <dbReference type="NCBI Taxonomy" id="1718599"/>
    <lineage>
        <taxon>Viruses</taxon>
        <taxon>Duplodnaviria</taxon>
        <taxon>Heunggongvirae</taxon>
        <taxon>Uroviricota</taxon>
        <taxon>Caudoviricetes</taxon>
        <taxon>Vilmaviridae</taxon>
        <taxon>Lclasvirinae</taxon>
        <taxon>Faithunavirus</taxon>
        <taxon>Faithunavirus archie</taxon>
    </lineage>
</organism>
<name>A0A0M5M0R0_9CAUD</name>
<sequence>MTDPKEVLEHLEAEKAAKAVKRDAINPQHYKDGWSDGAELISITENLTSSGGQAVQYIARSTRLDASRNKGATAKQWIEDLEKAKWFIDREIKRLKGQRPDPAKPMLINEYTVTVPSAVDHMMTLRDSRHPRAFA</sequence>
<reference evidence="1 2" key="1">
    <citation type="submission" date="2015-08" db="EMBL/GenBank/DDBJ databases">
        <authorList>
            <person name="Clarke R.M."/>
            <person name="Taylor B.J."/>
            <person name="Thorniley A.J."/>
            <person name="Dasenko M.A."/>
            <person name="Denver D.R."/>
            <person name="Garcia-Ruiz H."/>
            <person name="Hoyer J.S."/>
            <person name="Jogdeo S."/>
            <person name="Sullivan C.M."/>
            <person name="Peterson M.R."/>
            <person name="Rowley E.R."/>
            <person name="Schnitzler C.E."/>
            <person name="Vining K.J."/>
            <person name="Almabruk K.H."/>
            <person name="Banawas S."/>
            <person name="Beatty C."/>
            <person name="Bullock C.J."/>
            <person name="Cappellazzi J.E."/>
            <person name="Chagani S.E."/>
            <person name="Chatterjee P."/>
            <person name="Cram E.D."/>
            <person name="Elorriaga M.E."/>
            <person name="Esser M."/>
            <person name="Fellows E.J."/>
            <person name="Garcia G.R."/>
            <person name="Gullaba J.M."/>
            <person name="Kinsley M.A."/>
            <person name="Luo F."/>
            <person name="McGinnis M."/>
            <person name="Paquette C.E."/>
            <person name="Reddekopp R.L."/>
            <person name="Rosen K.L."/>
            <person name="Sahlfeld L.M."/>
            <person name="Vondras A.M."/>
            <person name="Wang J.X."/>
            <person name="Weiss E.S."/>
            <person name="Wernick R."/>
            <person name="Abuelizz H.A."/>
            <person name="Amaro Y."/>
            <person name="Archer C.L."/>
            <person name="Basu A."/>
            <person name="Bellinger M.R."/>
            <person name="Johnson S.F."/>
            <person name="Kitchen S.A."/>
            <person name="Li M."/>
            <person name="Morey-Castro K.E."/>
            <person name="Lavalleur H.J."/>
            <person name="Rangel L.J."/>
            <person name="Ree J.F."/>
            <person name="Shay S.D."/>
            <person name="Sheng Y."/>
            <person name="Smyth J.C."/>
            <person name="Stamm E.A."/>
            <person name="Taylor C.R."/>
            <person name="Vining O.B."/>
            <person name="Wanzeck K.M."/>
            <person name="Watson G."/>
            <person name="Bruck A.J."/>
            <person name="Anders K.R."/>
            <person name="Bradley K.W."/>
            <person name="Asai D.J."/>
            <person name="Bowman C.A."/>
            <person name="Russell D.A."/>
            <person name="Pope W.H."/>
            <person name="Jacobs-Sera D."/>
            <person name="Hendrix R.W."/>
            <person name="Hatfull G.F."/>
        </authorList>
    </citation>
    <scope>NUCLEOTIDE SEQUENCE [LARGE SCALE GENOMIC DNA]</scope>
</reference>
<dbReference type="RefSeq" id="YP_009205561.1">
    <property type="nucleotide sequence ID" value="NC_028878.1"/>
</dbReference>
<dbReference type="KEGG" id="vg:26632201"/>
<gene>
    <name evidence="1" type="ORF">SEA_ARCHIE_94</name>
</gene>
<proteinExistence type="predicted"/>
<protein>
    <submittedName>
        <fullName evidence="1">Uncharacterized protein</fullName>
    </submittedName>
</protein>
<evidence type="ECO:0000313" key="1">
    <source>
        <dbReference type="EMBL" id="ALF00400.1"/>
    </source>
</evidence>
<dbReference type="EMBL" id="KT591489">
    <property type="protein sequence ID" value="ALF00400.1"/>
    <property type="molecule type" value="Genomic_DNA"/>
</dbReference>
<accession>A0A0M5M0R0</accession>